<dbReference type="InterPro" id="IPR027417">
    <property type="entry name" value="P-loop_NTPase"/>
</dbReference>
<dbReference type="InterPro" id="IPR053227">
    <property type="entry name" value="TRPL-trafficking_regulator"/>
</dbReference>
<dbReference type="Gene3D" id="3.40.50.300">
    <property type="entry name" value="P-loop containing nucleotide triphosphate hydrolases"/>
    <property type="match status" value="1"/>
</dbReference>
<dbReference type="GO" id="GO:0070300">
    <property type="term" value="F:phosphatidic acid binding"/>
    <property type="evidence" value="ECO:0007669"/>
    <property type="project" value="TreeGrafter"/>
</dbReference>
<dbReference type="AlphaFoldDB" id="A0A7R9GIW9"/>
<dbReference type="PANTHER" id="PTHR34932:SF1">
    <property type="entry name" value="TRPL TRANSLOCATION DEFECT PROTEIN 14"/>
    <property type="match status" value="1"/>
</dbReference>
<proteinExistence type="predicted"/>
<gene>
    <name evidence="2" type="ORF">NMOB1V02_LOCUS10498</name>
</gene>
<dbReference type="Pfam" id="PF13521">
    <property type="entry name" value="AAA_28"/>
    <property type="match status" value="1"/>
</dbReference>
<organism evidence="2">
    <name type="scientific">Notodromas monacha</name>
    <dbReference type="NCBI Taxonomy" id="399045"/>
    <lineage>
        <taxon>Eukaryota</taxon>
        <taxon>Metazoa</taxon>
        <taxon>Ecdysozoa</taxon>
        <taxon>Arthropoda</taxon>
        <taxon>Crustacea</taxon>
        <taxon>Oligostraca</taxon>
        <taxon>Ostracoda</taxon>
        <taxon>Podocopa</taxon>
        <taxon>Podocopida</taxon>
        <taxon>Cypridocopina</taxon>
        <taxon>Cypridoidea</taxon>
        <taxon>Cyprididae</taxon>
        <taxon>Notodromas</taxon>
    </lineage>
</organism>
<dbReference type="OrthoDB" id="6375174at2759"/>
<reference evidence="2" key="1">
    <citation type="submission" date="2020-11" db="EMBL/GenBank/DDBJ databases">
        <authorList>
            <person name="Tran Van P."/>
        </authorList>
    </citation>
    <scope>NUCLEOTIDE SEQUENCE</scope>
</reference>
<dbReference type="InterPro" id="IPR038727">
    <property type="entry name" value="NadR/Ttd14_AAA_dom"/>
</dbReference>
<dbReference type="GO" id="GO:0005525">
    <property type="term" value="F:GTP binding"/>
    <property type="evidence" value="ECO:0007669"/>
    <property type="project" value="TreeGrafter"/>
</dbReference>
<dbReference type="EMBL" id="CAJPEX010004454">
    <property type="protein sequence ID" value="CAG0923032.1"/>
    <property type="molecule type" value="Genomic_DNA"/>
</dbReference>
<evidence type="ECO:0000313" key="2">
    <source>
        <dbReference type="EMBL" id="CAD7282880.1"/>
    </source>
</evidence>
<dbReference type="GO" id="GO:0035091">
    <property type="term" value="F:phosphatidylinositol binding"/>
    <property type="evidence" value="ECO:0007669"/>
    <property type="project" value="TreeGrafter"/>
</dbReference>
<dbReference type="InterPro" id="IPR033469">
    <property type="entry name" value="CYTH-like_dom_sf"/>
</dbReference>
<name>A0A7R9GIW9_9CRUS</name>
<feature type="domain" description="NadR/Ttd14 AAA" evidence="1">
    <location>
        <begin position="162"/>
        <end position="343"/>
    </location>
</feature>
<dbReference type="Proteomes" id="UP000678499">
    <property type="component" value="Unassembled WGS sequence"/>
</dbReference>
<dbReference type="GO" id="GO:0045494">
    <property type="term" value="P:photoreceptor cell maintenance"/>
    <property type="evidence" value="ECO:0007669"/>
    <property type="project" value="TreeGrafter"/>
</dbReference>
<keyword evidence="3" id="KW-1185">Reference proteome</keyword>
<dbReference type="Gene3D" id="2.40.320.10">
    <property type="entry name" value="Hypothetical Protein Pfu-838710-001"/>
    <property type="match status" value="1"/>
</dbReference>
<dbReference type="EMBL" id="OA886491">
    <property type="protein sequence ID" value="CAD7282880.1"/>
    <property type="molecule type" value="Genomic_DNA"/>
</dbReference>
<dbReference type="SUPFAM" id="SSF52540">
    <property type="entry name" value="P-loop containing nucleoside triphosphate hydrolases"/>
    <property type="match status" value="1"/>
</dbReference>
<evidence type="ECO:0000259" key="1">
    <source>
        <dbReference type="Pfam" id="PF13521"/>
    </source>
</evidence>
<accession>A0A7R9GIW9</accession>
<protein>
    <recommendedName>
        <fullName evidence="1">NadR/Ttd14 AAA domain-containing protein</fullName>
    </recommendedName>
</protein>
<evidence type="ECO:0000313" key="3">
    <source>
        <dbReference type="Proteomes" id="UP000678499"/>
    </source>
</evidence>
<sequence length="539" mass="61212">MSCVVVEVSRNGILCFGHEGILRRRAEDMLLRVRQPLKGVYTVHCWMRGEPLRFGNPAGFRARLTDTVVYKSMEGENHFLSAENEFPTGCRLSSPGLSTQDIPVPNSCAGQIILRRGSGSDEGSFPLWVELVRSLQVACNMDDSAQNKNKYATADFARSIYKVVLTGGPCGGKTTGQSRLSSFFENLGWKVFRVPEAANTLLSGGVKFTDLSREGAFNFQENLLKTMLQIEQTFFTLAENISNKNVLVICDRGAMDPNIDENSWQEILCRNGLNPVSLRDNRYNQIIHMVTAADGAEAFYTTEEHQSRDETTELARQLDRLVSEAWVGHPYFDVIDNSTDFETKVKRMINKGAVKLKFLVKAPLPPDVIFPPFQDFEVVHDYLTSGFADQQIRLRKRGQNGYWSYTHTCRKPRVEGQIVEIRQNISHRDYVNLLAQKSLYHVSVFKRRRCFVYKNQYFQMDIYKEPCHPRCKGLIFLETYSTLSGSELLSSSLLPDFLSIVKEVTGDPCFSMYNLSLKDDWRKTDQFCNGLTGSSELSE</sequence>
<dbReference type="SUPFAM" id="SSF55154">
    <property type="entry name" value="CYTH-like phosphatases"/>
    <property type="match status" value="1"/>
</dbReference>
<dbReference type="PANTHER" id="PTHR34932">
    <property type="entry name" value="TRPL TRANSLOCATION DEFECT PROTEIN 14"/>
    <property type="match status" value="1"/>
</dbReference>
<dbReference type="FunFam" id="2.40.320.10:FF:000003">
    <property type="entry name" value="Uncharacterized protein, isoform C"/>
    <property type="match status" value="1"/>
</dbReference>